<feature type="transmembrane region" description="Helical" evidence="1">
    <location>
        <begin position="91"/>
        <end position="113"/>
    </location>
</feature>
<feature type="transmembrane region" description="Helical" evidence="1">
    <location>
        <begin position="445"/>
        <end position="465"/>
    </location>
</feature>
<sequence length="782" mass="87971">MVVSVLKKTFQSDYAKVFLLCLLTSGLMFLPSIIINKGLFTLVGDFNYQQIPFNMLSNSSIKHGDIFWSWATDLGSNFIGSYSFYTLGSPFFWLSLLFPASFFPYIIGPMLMLKYCVAGITAFGFMKRYVSDKHYAAMGALLYAFSGFSVVNLMFNHFQDVIALFPLLLAGLDKLVEDRKLGWFAAAVALNATLNFFFFMGEAVFLILYYCVRFLAEDFRKYIRALPKCLLEGALGLGMACFLFLPAVLFTAQNPRLNAFLYGPSALTFDGARYLEIIKAFLMPADLMPYQSAIYDSDFTSSGAYLPLFGPVLVIAMMIGERKSWMTRITVLSLAMAFVPLLNSLFYMLNASYYARWFYMPVLIMALMSAVVLEKRNEITIKKGLLITSLTTALLAVFLLYYPWSPSEKSAVFHPDLFLVYLGVALAGLAATYYLVWRFKDSRHWTAMTLAALVLFSAGLGLFNIEVTNSVYSYQSGSNIYNTLIKTGRILNTILPKSEDYRVGISDDGSNLPMVSNKPTVNSFTSMVNGSIFKFYSSLDDPREVKTIIPDSYFGLQPLLSERFYIDTAQNRNDYLYAQFNNGTNTVYIYENKNVLPIGFTYDYYMTTKQFNMIPAEDRHLVLLKAVVLSPKEISQVKNFLLPIPVSQLTSISSGNYLQDVRARASEASTYFHRDPRGFTSKIRADSEKYAFFSVPYDQGWSATVNGLPVKILNADGFMIVPVNEGNNTIRFNYQTPGLTAGLFISLLSLAVCSGWVYSGKKFRKRLSNPLHETPGLERTSG</sequence>
<feature type="transmembrane region" description="Helical" evidence="1">
    <location>
        <begin position="385"/>
        <end position="405"/>
    </location>
</feature>
<feature type="transmembrane region" description="Helical" evidence="1">
    <location>
        <begin position="417"/>
        <end position="436"/>
    </location>
</feature>
<keyword evidence="1" id="KW-0472">Membrane</keyword>
<feature type="transmembrane region" description="Helical" evidence="1">
    <location>
        <begin position="331"/>
        <end position="349"/>
    </location>
</feature>
<feature type="transmembrane region" description="Helical" evidence="1">
    <location>
        <begin position="183"/>
        <end position="212"/>
    </location>
</feature>
<evidence type="ECO:0000313" key="3">
    <source>
        <dbReference type="Proteomes" id="UP000654670"/>
    </source>
</evidence>
<organism evidence="2 3">
    <name type="scientific">Sporolactobacillus putidus</name>
    <dbReference type="NCBI Taxonomy" id="492735"/>
    <lineage>
        <taxon>Bacteria</taxon>
        <taxon>Bacillati</taxon>
        <taxon>Bacillota</taxon>
        <taxon>Bacilli</taxon>
        <taxon>Bacillales</taxon>
        <taxon>Sporolactobacillaceae</taxon>
        <taxon>Sporolactobacillus</taxon>
    </lineage>
</organism>
<name>A0A917S628_9BACL</name>
<proteinExistence type="predicted"/>
<evidence type="ECO:0000256" key="1">
    <source>
        <dbReference type="SAM" id="Phobius"/>
    </source>
</evidence>
<protein>
    <recommendedName>
        <fullName evidence="4">Membrane protein YfhO</fullName>
    </recommendedName>
</protein>
<reference evidence="2" key="1">
    <citation type="journal article" date="2014" name="Int. J. Syst. Evol. Microbiol.">
        <title>Complete genome sequence of Corynebacterium casei LMG S-19264T (=DSM 44701T), isolated from a smear-ripened cheese.</title>
        <authorList>
            <consortium name="US DOE Joint Genome Institute (JGI-PGF)"/>
            <person name="Walter F."/>
            <person name="Albersmeier A."/>
            <person name="Kalinowski J."/>
            <person name="Ruckert C."/>
        </authorList>
    </citation>
    <scope>NUCLEOTIDE SEQUENCE</scope>
    <source>
        <strain evidence="2">JCM 15325</strain>
    </source>
</reference>
<dbReference type="Proteomes" id="UP000654670">
    <property type="component" value="Unassembled WGS sequence"/>
</dbReference>
<accession>A0A917S628</accession>
<reference evidence="2" key="2">
    <citation type="submission" date="2020-09" db="EMBL/GenBank/DDBJ databases">
        <authorList>
            <person name="Sun Q."/>
            <person name="Ohkuma M."/>
        </authorList>
    </citation>
    <scope>NUCLEOTIDE SEQUENCE</scope>
    <source>
        <strain evidence="2">JCM 15325</strain>
    </source>
</reference>
<feature type="transmembrane region" description="Helical" evidence="1">
    <location>
        <begin position="134"/>
        <end position="155"/>
    </location>
</feature>
<dbReference type="PANTHER" id="PTHR38454:SF1">
    <property type="entry name" value="INTEGRAL MEMBRANE PROTEIN"/>
    <property type="match status" value="1"/>
</dbReference>
<keyword evidence="1" id="KW-1133">Transmembrane helix</keyword>
<keyword evidence="1" id="KW-0812">Transmembrane</keyword>
<feature type="transmembrane region" description="Helical" evidence="1">
    <location>
        <begin position="233"/>
        <end position="252"/>
    </location>
</feature>
<dbReference type="Pfam" id="PF09586">
    <property type="entry name" value="YfhO"/>
    <property type="match status" value="2"/>
</dbReference>
<dbReference type="RefSeq" id="WP_188803777.1">
    <property type="nucleotide sequence ID" value="NZ_BMOK01000011.1"/>
</dbReference>
<feature type="transmembrane region" description="Helical" evidence="1">
    <location>
        <begin position="355"/>
        <end position="373"/>
    </location>
</feature>
<feature type="transmembrane region" description="Helical" evidence="1">
    <location>
        <begin position="738"/>
        <end position="758"/>
    </location>
</feature>
<dbReference type="AlphaFoldDB" id="A0A917S628"/>
<dbReference type="PANTHER" id="PTHR38454">
    <property type="entry name" value="INTEGRAL MEMBRANE PROTEIN-RELATED"/>
    <property type="match status" value="1"/>
</dbReference>
<dbReference type="EMBL" id="BMOK01000011">
    <property type="protein sequence ID" value="GGL59666.1"/>
    <property type="molecule type" value="Genomic_DNA"/>
</dbReference>
<evidence type="ECO:0000313" key="2">
    <source>
        <dbReference type="EMBL" id="GGL59666.1"/>
    </source>
</evidence>
<evidence type="ECO:0008006" key="4">
    <source>
        <dbReference type="Google" id="ProtNLM"/>
    </source>
</evidence>
<feature type="transmembrane region" description="Helical" evidence="1">
    <location>
        <begin position="302"/>
        <end position="319"/>
    </location>
</feature>
<comment type="caution">
    <text evidence="2">The sequence shown here is derived from an EMBL/GenBank/DDBJ whole genome shotgun (WGS) entry which is preliminary data.</text>
</comment>
<feature type="transmembrane region" description="Helical" evidence="1">
    <location>
        <begin position="17"/>
        <end position="35"/>
    </location>
</feature>
<keyword evidence="3" id="KW-1185">Reference proteome</keyword>
<gene>
    <name evidence="2" type="ORF">GCM10007968_24550</name>
</gene>
<dbReference type="InterPro" id="IPR018580">
    <property type="entry name" value="Uncharacterised_YfhO"/>
</dbReference>